<name>A0ABR8PYG3_9CLOT</name>
<dbReference type="Proteomes" id="UP000627781">
    <property type="component" value="Unassembled WGS sequence"/>
</dbReference>
<dbReference type="InterPro" id="IPR017900">
    <property type="entry name" value="4Fe4S_Fe_S_CS"/>
</dbReference>
<accession>A0ABR8PYG3</accession>
<keyword evidence="2" id="KW-0479">Metal-binding</keyword>
<sequence length="263" mass="30241">MKIAILYFSGTGNTKWIVDSLSKMLKAENQEVYLYSLNSIFDISSVKVTEVDMIGIAYPTYSSKAPLLVREILQRLPSAEKLPIFYITTTGHIAGDVNLYTHKVMRKKGYKIFLSANFILGNNLHLSSLCQSSAIDLNTGKSRIKILYRKIGNVCARIINLEDYIEGKNIFARIYGTSQRFIGEKLVRNRFKGFYINDKCNRCGWCIRNCPMQNIKNRDEKIIFEDKCILCMKCYNYCPKNAVQASIKTENLKKYKRYIGPNL</sequence>
<dbReference type="PROSITE" id="PS00198">
    <property type="entry name" value="4FE4S_FER_1"/>
    <property type="match status" value="1"/>
</dbReference>
<dbReference type="InterPro" id="IPR017896">
    <property type="entry name" value="4Fe4S_Fe-S-bd"/>
</dbReference>
<reference evidence="6 7" key="1">
    <citation type="submission" date="2020-08" db="EMBL/GenBank/DDBJ databases">
        <title>A Genomic Blueprint of the Chicken Gut Microbiome.</title>
        <authorList>
            <person name="Gilroy R."/>
            <person name="Ravi A."/>
            <person name="Getino M."/>
            <person name="Pursley I."/>
            <person name="Horton D.L."/>
            <person name="Alikhan N.-F."/>
            <person name="Baker D."/>
            <person name="Gharbi K."/>
            <person name="Hall N."/>
            <person name="Watson M."/>
            <person name="Adriaenssens E.M."/>
            <person name="Foster-Nyarko E."/>
            <person name="Jarju S."/>
            <person name="Secka A."/>
            <person name="Antonio M."/>
            <person name="Oren A."/>
            <person name="Chaudhuri R."/>
            <person name="La Ragione R.M."/>
            <person name="Hildebrand F."/>
            <person name="Pallen M.J."/>
        </authorList>
    </citation>
    <scope>NUCLEOTIDE SEQUENCE [LARGE SCALE GENOMIC DNA]</scope>
    <source>
        <strain evidence="6 7">Sa3CVN1</strain>
    </source>
</reference>
<organism evidence="6 7">
    <name type="scientific">Clostridium cibarium</name>
    <dbReference type="NCBI Taxonomy" id="2762247"/>
    <lineage>
        <taxon>Bacteria</taxon>
        <taxon>Bacillati</taxon>
        <taxon>Bacillota</taxon>
        <taxon>Clostridia</taxon>
        <taxon>Eubacteriales</taxon>
        <taxon>Clostridiaceae</taxon>
        <taxon>Clostridium</taxon>
    </lineage>
</organism>
<dbReference type="NCBIfam" id="NF038196">
    <property type="entry name" value="ferrodoxin_EFR1"/>
    <property type="match status" value="1"/>
</dbReference>
<protein>
    <submittedName>
        <fullName evidence="6">4Fe-4S binding protein</fullName>
    </submittedName>
</protein>
<evidence type="ECO:0000256" key="1">
    <source>
        <dbReference type="ARBA" id="ARBA00022485"/>
    </source>
</evidence>
<dbReference type="InterPro" id="IPR050572">
    <property type="entry name" value="Fe-S_Ferredoxin"/>
</dbReference>
<evidence type="ECO:0000259" key="5">
    <source>
        <dbReference type="PROSITE" id="PS51379"/>
    </source>
</evidence>
<evidence type="ECO:0000313" key="6">
    <source>
        <dbReference type="EMBL" id="MBD7913200.1"/>
    </source>
</evidence>
<dbReference type="Gene3D" id="3.40.50.360">
    <property type="match status" value="1"/>
</dbReference>
<dbReference type="PANTHER" id="PTHR43687">
    <property type="entry name" value="ADENYLYLSULFATE REDUCTASE, BETA SUBUNIT"/>
    <property type="match status" value="1"/>
</dbReference>
<dbReference type="SUPFAM" id="SSF54862">
    <property type="entry name" value="4Fe-4S ferredoxins"/>
    <property type="match status" value="1"/>
</dbReference>
<feature type="domain" description="4Fe-4S ferredoxin-type" evidence="5">
    <location>
        <begin position="219"/>
        <end position="248"/>
    </location>
</feature>
<dbReference type="Pfam" id="PF13187">
    <property type="entry name" value="Fer4_9"/>
    <property type="match status" value="1"/>
</dbReference>
<dbReference type="RefSeq" id="WP_143318516.1">
    <property type="nucleotide sequence ID" value="NZ_JACSRA010000038.1"/>
</dbReference>
<dbReference type="InterPro" id="IPR029039">
    <property type="entry name" value="Flavoprotein-like_sf"/>
</dbReference>
<dbReference type="InterPro" id="IPR047964">
    <property type="entry name" value="EFR1-like"/>
</dbReference>
<evidence type="ECO:0000256" key="3">
    <source>
        <dbReference type="ARBA" id="ARBA00023004"/>
    </source>
</evidence>
<feature type="domain" description="4Fe-4S ferredoxin-type" evidence="5">
    <location>
        <begin position="191"/>
        <end position="216"/>
    </location>
</feature>
<keyword evidence="3" id="KW-0408">Iron</keyword>
<evidence type="ECO:0000256" key="4">
    <source>
        <dbReference type="ARBA" id="ARBA00023014"/>
    </source>
</evidence>
<keyword evidence="7" id="KW-1185">Reference proteome</keyword>
<dbReference type="Gene3D" id="3.30.70.20">
    <property type="match status" value="1"/>
</dbReference>
<keyword evidence="4" id="KW-0411">Iron-sulfur</keyword>
<dbReference type="EMBL" id="JACSRA010000038">
    <property type="protein sequence ID" value="MBD7913200.1"/>
    <property type="molecule type" value="Genomic_DNA"/>
</dbReference>
<dbReference type="PANTHER" id="PTHR43687:SF1">
    <property type="entry name" value="FERREDOXIN III"/>
    <property type="match status" value="1"/>
</dbReference>
<gene>
    <name evidence="6" type="ORF">H9661_17755</name>
</gene>
<comment type="caution">
    <text evidence="6">The sequence shown here is derived from an EMBL/GenBank/DDBJ whole genome shotgun (WGS) entry which is preliminary data.</text>
</comment>
<dbReference type="PROSITE" id="PS51379">
    <property type="entry name" value="4FE4S_FER_2"/>
    <property type="match status" value="2"/>
</dbReference>
<dbReference type="SUPFAM" id="SSF52218">
    <property type="entry name" value="Flavoproteins"/>
    <property type="match status" value="1"/>
</dbReference>
<evidence type="ECO:0000313" key="7">
    <source>
        <dbReference type="Proteomes" id="UP000627781"/>
    </source>
</evidence>
<keyword evidence="1" id="KW-0004">4Fe-4S</keyword>
<evidence type="ECO:0000256" key="2">
    <source>
        <dbReference type="ARBA" id="ARBA00022723"/>
    </source>
</evidence>
<proteinExistence type="predicted"/>